<feature type="transmembrane region" description="Helical" evidence="2">
    <location>
        <begin position="291"/>
        <end position="310"/>
    </location>
</feature>
<feature type="domain" description="AtPDCT1/2 transmembrane" evidence="3">
    <location>
        <begin position="320"/>
        <end position="479"/>
    </location>
</feature>
<organism evidence="4 5">
    <name type="scientific">Asparagus officinalis</name>
    <name type="common">Garden asparagus</name>
    <dbReference type="NCBI Taxonomy" id="4686"/>
    <lineage>
        <taxon>Eukaryota</taxon>
        <taxon>Viridiplantae</taxon>
        <taxon>Streptophyta</taxon>
        <taxon>Embryophyta</taxon>
        <taxon>Tracheophyta</taxon>
        <taxon>Spermatophyta</taxon>
        <taxon>Magnoliopsida</taxon>
        <taxon>Liliopsida</taxon>
        <taxon>Asparagales</taxon>
        <taxon>Asparagaceae</taxon>
        <taxon>Asparagoideae</taxon>
        <taxon>Asparagus</taxon>
    </lineage>
</organism>
<dbReference type="InterPro" id="IPR056361">
    <property type="entry name" value="AtPDCT1_2_TM_dom"/>
</dbReference>
<reference evidence="5" key="1">
    <citation type="journal article" date="2017" name="Nat. Commun.">
        <title>The asparagus genome sheds light on the origin and evolution of a young Y chromosome.</title>
        <authorList>
            <person name="Harkess A."/>
            <person name="Zhou J."/>
            <person name="Xu C."/>
            <person name="Bowers J.E."/>
            <person name="Van der Hulst R."/>
            <person name="Ayyampalayam S."/>
            <person name="Mercati F."/>
            <person name="Riccardi P."/>
            <person name="McKain M.R."/>
            <person name="Kakrana A."/>
            <person name="Tang H."/>
            <person name="Ray J."/>
            <person name="Groenendijk J."/>
            <person name="Arikit S."/>
            <person name="Mathioni S.M."/>
            <person name="Nakano M."/>
            <person name="Shan H."/>
            <person name="Telgmann-Rauber A."/>
            <person name="Kanno A."/>
            <person name="Yue Z."/>
            <person name="Chen H."/>
            <person name="Li W."/>
            <person name="Chen Y."/>
            <person name="Xu X."/>
            <person name="Zhang Y."/>
            <person name="Luo S."/>
            <person name="Chen H."/>
            <person name="Gao J."/>
            <person name="Mao Z."/>
            <person name="Pires J.C."/>
            <person name="Luo M."/>
            <person name="Kudrna D."/>
            <person name="Wing R.A."/>
            <person name="Meyers B.C."/>
            <person name="Yi K."/>
            <person name="Kong H."/>
            <person name="Lavrijsen P."/>
            <person name="Sunseri F."/>
            <person name="Falavigna A."/>
            <person name="Ye Y."/>
            <person name="Leebens-Mack J.H."/>
            <person name="Chen G."/>
        </authorList>
    </citation>
    <scope>NUCLEOTIDE SEQUENCE [LARGE SCALE GENOMIC DNA]</scope>
    <source>
        <strain evidence="5">cv. DH0086</strain>
    </source>
</reference>
<dbReference type="Pfam" id="PF24788">
    <property type="entry name" value="AtPDCT1_2"/>
    <property type="match status" value="1"/>
</dbReference>
<protein>
    <recommendedName>
        <fullName evidence="3">AtPDCT1/2 transmembrane domain-containing protein</fullName>
    </recommendedName>
</protein>
<evidence type="ECO:0000256" key="1">
    <source>
        <dbReference type="SAM" id="MobiDB-lite"/>
    </source>
</evidence>
<feature type="compositionally biased region" description="Polar residues" evidence="1">
    <location>
        <begin position="218"/>
        <end position="227"/>
    </location>
</feature>
<accession>A0A5P1F7Y8</accession>
<feature type="region of interest" description="Disordered" evidence="1">
    <location>
        <begin position="195"/>
        <end position="255"/>
    </location>
</feature>
<keyword evidence="2" id="KW-1133">Transmembrane helix</keyword>
<sequence>MAPHRAISKGRSSVRGAHRPRTDEVPEQLEMAMVAYSRAPVSHHNHFAHDRTHDPEVTDVFYWNVSLYLNGSSQESFVNEDVPVNEVAFVLNIFKNKLIKIDAQYLDGDVRFSCWIKSTDTQWWTLLVDFALVTFEERLQELWLYTAVRASKYDAELRRLFYASKEHIPLDDKEEKVDYEHDDTDAYLTEPKDVGDLGDIGSSDDKSDFRGNKAMEMENSTDQTQTALLKRESVNKVKHDGHGDGGKYSGAKRRKEETSTSTVVLSMIRLDKAYASRLTARDVVLIAKNHPLPSLLIVSLLFFMGVEYTLKMVPSSSPPFDVGFLVTEYLHAVVAARPTLNSVLAACNTVFVGSQMAYIFWTLLVEGRPRSTIAALFMFTCRGILGYSTQLPLPQGFLGSGVDFPVGNVSFFLFFSGHVGGSMIASLDMRRKKRYNMAWTFDVLNVFQSLRLLATRGHYTVDLAAGLGAGFLFDALAGKYEEIKRCRGSEQGYCCSHKRC</sequence>
<feature type="transmembrane region" description="Helical" evidence="2">
    <location>
        <begin position="343"/>
        <end position="365"/>
    </location>
</feature>
<dbReference type="InterPro" id="IPR055311">
    <property type="entry name" value="PDCT1/2-like"/>
</dbReference>
<gene>
    <name evidence="4" type="ORF">A4U43_C04F21200</name>
</gene>
<keyword evidence="2" id="KW-0812">Transmembrane</keyword>
<dbReference type="GO" id="GO:0004142">
    <property type="term" value="F:diacylglycerol cholinephosphotransferase activity"/>
    <property type="evidence" value="ECO:0007669"/>
    <property type="project" value="TreeGrafter"/>
</dbReference>
<dbReference type="Proteomes" id="UP000243459">
    <property type="component" value="Chromosome 4"/>
</dbReference>
<dbReference type="AlphaFoldDB" id="A0A5P1F7Y8"/>
<feature type="transmembrane region" description="Helical" evidence="2">
    <location>
        <begin position="409"/>
        <end position="427"/>
    </location>
</feature>
<feature type="transmembrane region" description="Helical" evidence="2">
    <location>
        <begin position="372"/>
        <end position="389"/>
    </location>
</feature>
<feature type="compositionally biased region" description="Basic and acidic residues" evidence="1">
    <location>
        <begin position="203"/>
        <end position="216"/>
    </location>
</feature>
<keyword evidence="5" id="KW-1185">Reference proteome</keyword>
<feature type="region of interest" description="Disordered" evidence="1">
    <location>
        <begin position="1"/>
        <end position="23"/>
    </location>
</feature>
<proteinExistence type="predicted"/>
<dbReference type="PANTHER" id="PTHR34674">
    <property type="entry name" value="PHOSPHATIDYLCHOLINE:DIACYLGLYCEROL CHOLINEPHOSPHOTRANSFERASE 1-RELATED"/>
    <property type="match status" value="1"/>
</dbReference>
<feature type="compositionally biased region" description="Basic and acidic residues" evidence="1">
    <location>
        <begin position="229"/>
        <end position="245"/>
    </location>
</feature>
<keyword evidence="2" id="KW-0472">Membrane</keyword>
<evidence type="ECO:0000256" key="2">
    <source>
        <dbReference type="SAM" id="Phobius"/>
    </source>
</evidence>
<dbReference type="EMBL" id="CM007384">
    <property type="protein sequence ID" value="ONK72610.1"/>
    <property type="molecule type" value="Genomic_DNA"/>
</dbReference>
<dbReference type="PANTHER" id="PTHR34674:SF1">
    <property type="entry name" value="PHOSPHATIDYLCHOLINE:DIACYLGLYCEROL CHOLINEPHOSPHOTRANSFERASE 1-RELATED"/>
    <property type="match status" value="1"/>
</dbReference>
<name>A0A5P1F7Y8_ASPOF</name>
<dbReference type="Gramene" id="ONK72610">
    <property type="protein sequence ID" value="ONK72610"/>
    <property type="gene ID" value="A4U43_C04F21200"/>
</dbReference>
<evidence type="ECO:0000259" key="3">
    <source>
        <dbReference type="Pfam" id="PF24788"/>
    </source>
</evidence>
<evidence type="ECO:0000313" key="4">
    <source>
        <dbReference type="EMBL" id="ONK72610.1"/>
    </source>
</evidence>
<evidence type="ECO:0000313" key="5">
    <source>
        <dbReference type="Proteomes" id="UP000243459"/>
    </source>
</evidence>